<comment type="caution">
    <text evidence="6">The sequence shown here is derived from an EMBL/GenBank/DDBJ whole genome shotgun (WGS) entry which is preliminary data.</text>
</comment>
<protein>
    <recommendedName>
        <fullName evidence="5">5-formyltetrahydrofolate cyclo-ligase</fullName>
        <ecNumber evidence="5">6.3.3.2</ecNumber>
    </recommendedName>
</protein>
<gene>
    <name evidence="6" type="ORF">AYI68_g3271</name>
</gene>
<reference evidence="6 7" key="1">
    <citation type="journal article" date="2016" name="Mol. Biol. Evol.">
        <title>Genome-Wide Survey of Gut Fungi (Harpellales) Reveals the First Horizontally Transferred Ubiquitin Gene from a Mosquito Host.</title>
        <authorList>
            <person name="Wang Y."/>
            <person name="White M.M."/>
            <person name="Kvist S."/>
            <person name="Moncalvo J.M."/>
        </authorList>
    </citation>
    <scope>NUCLEOTIDE SEQUENCE [LARGE SCALE GENOMIC DNA]</scope>
    <source>
        <strain evidence="6 7">ALG-7-W6</strain>
    </source>
</reference>
<evidence type="ECO:0000256" key="5">
    <source>
        <dbReference type="ARBA" id="ARBA00038966"/>
    </source>
</evidence>
<dbReference type="InterPro" id="IPR002698">
    <property type="entry name" value="FTHF_cligase"/>
</dbReference>
<dbReference type="InterPro" id="IPR024185">
    <property type="entry name" value="FTHF_cligase-like_sf"/>
</dbReference>
<sequence>MSIQTKILLRREMTKIVRNIPDSERSKQCFSPDINGLDLVITPGLAFDLKGNRIGYGKGFYDKFRAKCIKLSLNSDFTAPYYGKHINLLY</sequence>
<dbReference type="PANTHER" id="PTHR23407:SF1">
    <property type="entry name" value="5-FORMYLTETRAHYDROFOLATE CYCLO-LIGASE"/>
    <property type="match status" value="1"/>
</dbReference>
<dbReference type="InterPro" id="IPR037171">
    <property type="entry name" value="NagB/RpiA_transferase-like"/>
</dbReference>
<dbReference type="EC" id="6.3.3.2" evidence="5"/>
<dbReference type="GO" id="GO:0030272">
    <property type="term" value="F:5-formyltetrahydrofolate cyclo-ligase activity"/>
    <property type="evidence" value="ECO:0007669"/>
    <property type="project" value="UniProtKB-EC"/>
</dbReference>
<proteinExistence type="inferred from homology"/>
<dbReference type="AlphaFoldDB" id="A0A1R0H0D3"/>
<dbReference type="Pfam" id="PF01812">
    <property type="entry name" value="5-FTHF_cyc-lig"/>
    <property type="match status" value="1"/>
</dbReference>
<keyword evidence="6" id="KW-0436">Ligase</keyword>
<dbReference type="OrthoDB" id="2015992at2759"/>
<dbReference type="GO" id="GO:0005524">
    <property type="term" value="F:ATP binding"/>
    <property type="evidence" value="ECO:0007669"/>
    <property type="project" value="UniProtKB-KW"/>
</dbReference>
<organism evidence="6 7">
    <name type="scientific">Smittium mucronatum</name>
    <dbReference type="NCBI Taxonomy" id="133383"/>
    <lineage>
        <taxon>Eukaryota</taxon>
        <taxon>Fungi</taxon>
        <taxon>Fungi incertae sedis</taxon>
        <taxon>Zoopagomycota</taxon>
        <taxon>Kickxellomycotina</taxon>
        <taxon>Harpellomycetes</taxon>
        <taxon>Harpellales</taxon>
        <taxon>Legeriomycetaceae</taxon>
        <taxon>Smittium</taxon>
    </lineage>
</organism>
<evidence type="ECO:0000256" key="2">
    <source>
        <dbReference type="ARBA" id="ARBA00022741"/>
    </source>
</evidence>
<evidence type="ECO:0000313" key="7">
    <source>
        <dbReference type="Proteomes" id="UP000187455"/>
    </source>
</evidence>
<dbReference type="GO" id="GO:0005739">
    <property type="term" value="C:mitochondrion"/>
    <property type="evidence" value="ECO:0007669"/>
    <property type="project" value="TreeGrafter"/>
</dbReference>
<keyword evidence="7" id="KW-1185">Reference proteome</keyword>
<dbReference type="SUPFAM" id="SSF100950">
    <property type="entry name" value="NagB/RpiA/CoA transferase-like"/>
    <property type="match status" value="1"/>
</dbReference>
<evidence type="ECO:0000256" key="4">
    <source>
        <dbReference type="ARBA" id="ARBA00036539"/>
    </source>
</evidence>
<evidence type="ECO:0000256" key="1">
    <source>
        <dbReference type="ARBA" id="ARBA00010638"/>
    </source>
</evidence>
<evidence type="ECO:0000313" key="6">
    <source>
        <dbReference type="EMBL" id="OLY82606.1"/>
    </source>
</evidence>
<accession>A0A1R0H0D3</accession>
<comment type="catalytic activity">
    <reaction evidence="4">
        <text>(6S)-5-formyl-5,6,7,8-tetrahydrofolate + ATP = (6R)-5,10-methenyltetrahydrofolate + ADP + phosphate</text>
        <dbReference type="Rhea" id="RHEA:10488"/>
        <dbReference type="ChEBI" id="CHEBI:30616"/>
        <dbReference type="ChEBI" id="CHEBI:43474"/>
        <dbReference type="ChEBI" id="CHEBI:57455"/>
        <dbReference type="ChEBI" id="CHEBI:57457"/>
        <dbReference type="ChEBI" id="CHEBI:456216"/>
        <dbReference type="EC" id="6.3.3.2"/>
    </reaction>
</comment>
<dbReference type="EMBL" id="LSSL01001386">
    <property type="protein sequence ID" value="OLY82606.1"/>
    <property type="molecule type" value="Genomic_DNA"/>
</dbReference>
<evidence type="ECO:0000256" key="3">
    <source>
        <dbReference type="ARBA" id="ARBA00022840"/>
    </source>
</evidence>
<keyword evidence="2" id="KW-0547">Nucleotide-binding</keyword>
<keyword evidence="3" id="KW-0067">ATP-binding</keyword>
<dbReference type="GO" id="GO:0035999">
    <property type="term" value="P:tetrahydrofolate interconversion"/>
    <property type="evidence" value="ECO:0007669"/>
    <property type="project" value="TreeGrafter"/>
</dbReference>
<dbReference type="Proteomes" id="UP000187455">
    <property type="component" value="Unassembled WGS sequence"/>
</dbReference>
<comment type="similarity">
    <text evidence="1">Belongs to the 5-formyltetrahydrofolate cyclo-ligase family.</text>
</comment>
<dbReference type="PANTHER" id="PTHR23407">
    <property type="entry name" value="ATPASE INHIBITOR/5-FORMYLTETRAHYDROFOLATE CYCLO-LIGASE"/>
    <property type="match status" value="1"/>
</dbReference>
<dbReference type="GO" id="GO:0009396">
    <property type="term" value="P:folic acid-containing compound biosynthetic process"/>
    <property type="evidence" value="ECO:0007669"/>
    <property type="project" value="TreeGrafter"/>
</dbReference>
<name>A0A1R0H0D3_9FUNG</name>
<dbReference type="Gene3D" id="3.40.50.10420">
    <property type="entry name" value="NagB/RpiA/CoA transferase-like"/>
    <property type="match status" value="1"/>
</dbReference>
<dbReference type="STRING" id="133383.A0A1R0H0D3"/>